<dbReference type="Gene3D" id="2.30.30.140">
    <property type="match status" value="1"/>
</dbReference>
<organism evidence="3">
    <name type="scientific">Diabrotica virgifera virgifera</name>
    <name type="common">western corn rootworm</name>
    <dbReference type="NCBI Taxonomy" id="50390"/>
    <lineage>
        <taxon>Eukaryota</taxon>
        <taxon>Metazoa</taxon>
        <taxon>Ecdysozoa</taxon>
        <taxon>Arthropoda</taxon>
        <taxon>Hexapoda</taxon>
        <taxon>Insecta</taxon>
        <taxon>Pterygota</taxon>
        <taxon>Neoptera</taxon>
        <taxon>Endopterygota</taxon>
        <taxon>Coleoptera</taxon>
        <taxon>Polyphaga</taxon>
        <taxon>Cucujiformia</taxon>
        <taxon>Chrysomeloidea</taxon>
        <taxon>Chrysomelidae</taxon>
        <taxon>Galerucinae</taxon>
        <taxon>Diabroticina</taxon>
        <taxon>Diabroticites</taxon>
        <taxon>Diabrotica</taxon>
    </lineage>
</organism>
<dbReference type="PROSITE" id="PS50304">
    <property type="entry name" value="TUDOR"/>
    <property type="match status" value="1"/>
</dbReference>
<feature type="compositionally biased region" description="Polar residues" evidence="1">
    <location>
        <begin position="41"/>
        <end position="58"/>
    </location>
</feature>
<sequence length="232" mass="25875">MEDGSCLSTKLLELEKPKCENKQIESSAKEVKAAIVKEDQPTPSTEIKATIVNENQPTPAKEPSEQKSQTDANVKVMFGEIDSVKPTIGSSGKYVCSNFKEDELTLISMEEDVLTEFSQLNDWLQQFDNATPYDPEAGEMCLVLHKTDETEEASWFRGVVLSNDENNYEISSVDCGNLITATRANIRSFPAALKNIRMLGIFCELVGKYNNSIEYFYSGQLTHPRLQKLAAS</sequence>
<dbReference type="InParanoid" id="A0A6P7GG52"/>
<name>A0A6P7GG52_DIAVI</name>
<reference evidence="3" key="1">
    <citation type="submission" date="2025-08" db="UniProtKB">
        <authorList>
            <consortium name="RefSeq"/>
        </authorList>
    </citation>
    <scope>IDENTIFICATION</scope>
    <source>
        <tissue evidence="3">Whole insect</tissue>
    </source>
</reference>
<dbReference type="Pfam" id="PF00567">
    <property type="entry name" value="TUDOR"/>
    <property type="match status" value="1"/>
</dbReference>
<evidence type="ECO:0000256" key="1">
    <source>
        <dbReference type="SAM" id="MobiDB-lite"/>
    </source>
</evidence>
<dbReference type="InterPro" id="IPR002999">
    <property type="entry name" value="Tudor"/>
</dbReference>
<evidence type="ECO:0000313" key="3">
    <source>
        <dbReference type="RefSeq" id="XP_028148676.1"/>
    </source>
</evidence>
<gene>
    <name evidence="3" type="primary">LOC114342084</name>
</gene>
<accession>A0A6P7GG52</accession>
<dbReference type="SUPFAM" id="SSF63748">
    <property type="entry name" value="Tudor/PWWP/MBT"/>
    <property type="match status" value="1"/>
</dbReference>
<feature type="region of interest" description="Disordered" evidence="1">
    <location>
        <begin position="34"/>
        <end position="70"/>
    </location>
</feature>
<protein>
    <submittedName>
        <fullName evidence="3">Uncharacterized protein LOC114342084</fullName>
    </submittedName>
</protein>
<feature type="domain" description="Tudor" evidence="2">
    <location>
        <begin position="134"/>
        <end position="196"/>
    </location>
</feature>
<dbReference type="AlphaFoldDB" id="A0A6P7GG52"/>
<evidence type="ECO:0000259" key="2">
    <source>
        <dbReference type="PROSITE" id="PS50304"/>
    </source>
</evidence>
<dbReference type="RefSeq" id="XP_028148676.1">
    <property type="nucleotide sequence ID" value="XM_028292875.1"/>
</dbReference>
<dbReference type="CDD" id="cd20379">
    <property type="entry name" value="Tudor_dTUD-like"/>
    <property type="match status" value="1"/>
</dbReference>
<proteinExistence type="predicted"/>